<evidence type="ECO:0000259" key="9">
    <source>
        <dbReference type="PROSITE" id="PS50262"/>
    </source>
</evidence>
<sequence>MKNSMDISEIAFEELDECAIIEILNKGMLGPCLADRTAKVVVPVVISILLLLGLVGNFLVIFVTFKTERVIKHPVHSMLVMNLAVADLVYLLSSAPYQIITHSVSGWGYGAFLCAAFPYFTTQTMAVGVFTMCALALMRFAALMMPYRVQRSFVATAGRKAGWLVIFVVWMLGSILSIPNATNHRLVALNAFENKDYVENEEDYADAEWKVFAALNNEKPTNISYSSRNMTVNDEDDEVFSCEFLNLTTSRAYDIALLVITYIIPFLLVSILYFFIGREVLCYMNRKQPKVDSNNCGKGQSKEYIKATTMVLCLIIAFLFCWFPHHLYVMVKITPKFEVVPYAVMRIWMDVVGKCFSYAHACVNPIIYTFAAPGFRRNIRKCFKGENCQRDIMSPKLCSLRNRRKKTTAKYTVSKLEKSYTDDLRAFAGYNRESNALSRTAWHDINLETVASNAPITSSSPLPWSHITAV</sequence>
<dbReference type="InterPro" id="IPR000276">
    <property type="entry name" value="GPCR_Rhodpsn"/>
</dbReference>
<keyword evidence="3 8" id="KW-1133">Transmembrane helix</keyword>
<organism evidence="10 11">
    <name type="scientific">Clavelina lepadiformis</name>
    <name type="common">Light-bulb sea squirt</name>
    <name type="synonym">Ascidia lepadiformis</name>
    <dbReference type="NCBI Taxonomy" id="159417"/>
    <lineage>
        <taxon>Eukaryota</taxon>
        <taxon>Metazoa</taxon>
        <taxon>Chordata</taxon>
        <taxon>Tunicata</taxon>
        <taxon>Ascidiacea</taxon>
        <taxon>Aplousobranchia</taxon>
        <taxon>Clavelinidae</taxon>
        <taxon>Clavelina</taxon>
    </lineage>
</organism>
<proteinExistence type="predicted"/>
<dbReference type="PANTHER" id="PTHR45695:SF34">
    <property type="entry name" value="GALANIN RECEPTOR 2B-LIKE"/>
    <property type="match status" value="1"/>
</dbReference>
<dbReference type="SUPFAM" id="SSF81321">
    <property type="entry name" value="Family A G protein-coupled receptor-like"/>
    <property type="match status" value="1"/>
</dbReference>
<feature type="transmembrane region" description="Helical" evidence="8">
    <location>
        <begin position="40"/>
        <end position="63"/>
    </location>
</feature>
<comment type="caution">
    <text evidence="10">The sequence shown here is derived from an EMBL/GenBank/DDBJ whole genome shotgun (WGS) entry which is preliminary data.</text>
</comment>
<feature type="transmembrane region" description="Helical" evidence="8">
    <location>
        <begin position="255"/>
        <end position="276"/>
    </location>
</feature>
<comment type="subcellular location">
    <subcellularLocation>
        <location evidence="1">Membrane</location>
        <topology evidence="1">Multi-pass membrane protein</topology>
    </subcellularLocation>
</comment>
<gene>
    <name evidence="10" type="ORF">CVLEPA_LOCUS28203</name>
</gene>
<reference evidence="10 11" key="1">
    <citation type="submission" date="2024-02" db="EMBL/GenBank/DDBJ databases">
        <authorList>
            <person name="Daric V."/>
            <person name="Darras S."/>
        </authorList>
    </citation>
    <scope>NUCLEOTIDE SEQUENCE [LARGE SCALE GENOMIC DNA]</scope>
</reference>
<evidence type="ECO:0000256" key="3">
    <source>
        <dbReference type="ARBA" id="ARBA00022989"/>
    </source>
</evidence>
<evidence type="ECO:0000256" key="2">
    <source>
        <dbReference type="ARBA" id="ARBA00022692"/>
    </source>
</evidence>
<keyword evidence="11" id="KW-1185">Reference proteome</keyword>
<name>A0ABP0GX91_CLALP</name>
<accession>A0ABP0GX91</accession>
<feature type="transmembrane region" description="Helical" evidence="8">
    <location>
        <begin position="310"/>
        <end position="331"/>
    </location>
</feature>
<keyword evidence="6" id="KW-0675">Receptor</keyword>
<dbReference type="InterPro" id="IPR017452">
    <property type="entry name" value="GPCR_Rhodpsn_7TM"/>
</dbReference>
<evidence type="ECO:0000256" key="6">
    <source>
        <dbReference type="ARBA" id="ARBA00023170"/>
    </source>
</evidence>
<feature type="transmembrane region" description="Helical" evidence="8">
    <location>
        <begin position="351"/>
        <end position="371"/>
    </location>
</feature>
<evidence type="ECO:0000313" key="11">
    <source>
        <dbReference type="Proteomes" id="UP001642483"/>
    </source>
</evidence>
<dbReference type="Gene3D" id="1.20.1070.10">
    <property type="entry name" value="Rhodopsin 7-helix transmembrane proteins"/>
    <property type="match status" value="1"/>
</dbReference>
<evidence type="ECO:0000256" key="5">
    <source>
        <dbReference type="ARBA" id="ARBA00023136"/>
    </source>
</evidence>
<feature type="domain" description="G-protein coupled receptors family 1 profile" evidence="9">
    <location>
        <begin position="56"/>
        <end position="368"/>
    </location>
</feature>
<keyword evidence="7" id="KW-0807">Transducer</keyword>
<evidence type="ECO:0000256" key="1">
    <source>
        <dbReference type="ARBA" id="ARBA00004141"/>
    </source>
</evidence>
<feature type="transmembrane region" description="Helical" evidence="8">
    <location>
        <begin position="161"/>
        <end position="179"/>
    </location>
</feature>
<dbReference type="PROSITE" id="PS50262">
    <property type="entry name" value="G_PROTEIN_RECEP_F1_2"/>
    <property type="match status" value="1"/>
</dbReference>
<dbReference type="Pfam" id="PF00001">
    <property type="entry name" value="7tm_1"/>
    <property type="match status" value="2"/>
</dbReference>
<protein>
    <recommendedName>
        <fullName evidence="9">G-protein coupled receptors family 1 profile domain-containing protein</fullName>
    </recommendedName>
</protein>
<keyword evidence="2 8" id="KW-0812">Transmembrane</keyword>
<keyword evidence="5 8" id="KW-0472">Membrane</keyword>
<dbReference type="Proteomes" id="UP001642483">
    <property type="component" value="Unassembled WGS sequence"/>
</dbReference>
<evidence type="ECO:0000313" key="10">
    <source>
        <dbReference type="EMBL" id="CAK8694875.1"/>
    </source>
</evidence>
<keyword evidence="4" id="KW-0297">G-protein coupled receptor</keyword>
<feature type="transmembrane region" description="Helical" evidence="8">
    <location>
        <begin position="126"/>
        <end position="149"/>
    </location>
</feature>
<evidence type="ECO:0000256" key="8">
    <source>
        <dbReference type="SAM" id="Phobius"/>
    </source>
</evidence>
<dbReference type="PRINTS" id="PR00237">
    <property type="entry name" value="GPCRRHODOPSN"/>
</dbReference>
<dbReference type="PANTHER" id="PTHR45695">
    <property type="entry name" value="LEUCOKININ RECEPTOR-RELATED"/>
    <property type="match status" value="1"/>
</dbReference>
<dbReference type="EMBL" id="CAWYQH010000141">
    <property type="protein sequence ID" value="CAK8694875.1"/>
    <property type="molecule type" value="Genomic_DNA"/>
</dbReference>
<evidence type="ECO:0000256" key="4">
    <source>
        <dbReference type="ARBA" id="ARBA00023040"/>
    </source>
</evidence>
<evidence type="ECO:0000256" key="7">
    <source>
        <dbReference type="ARBA" id="ARBA00023224"/>
    </source>
</evidence>
<dbReference type="CDD" id="cd00637">
    <property type="entry name" value="7tm_classA_rhodopsin-like"/>
    <property type="match status" value="1"/>
</dbReference>
<feature type="transmembrane region" description="Helical" evidence="8">
    <location>
        <begin position="75"/>
        <end position="92"/>
    </location>
</feature>